<dbReference type="AlphaFoldDB" id="A0A3M0T2Q0"/>
<dbReference type="EMBL" id="RFAQ01000001">
    <property type="protein sequence ID" value="RMD04929.1"/>
    <property type="molecule type" value="Genomic_DNA"/>
</dbReference>
<name>A0A3M0T2Q0_9CLOT</name>
<gene>
    <name evidence="1" type="ORF">D9O40_00850</name>
</gene>
<dbReference type="Proteomes" id="UP000277999">
    <property type="component" value="Unassembled WGS sequence"/>
</dbReference>
<protein>
    <submittedName>
        <fullName evidence="1">Uncharacterized protein</fullName>
    </submittedName>
</protein>
<sequence length="79" mass="9220">MDIGKIDVTKKYTFIEAWRKGTNDRNVIITSDSSGNNYKIDSSSKKLKFYNPVITAWQVCTYILPEEIFNMWYITVDLS</sequence>
<organism evidence="1 2">
    <name type="scientific">Clostridium autoethanogenum</name>
    <dbReference type="NCBI Taxonomy" id="84023"/>
    <lineage>
        <taxon>Bacteria</taxon>
        <taxon>Bacillati</taxon>
        <taxon>Bacillota</taxon>
        <taxon>Clostridia</taxon>
        <taxon>Eubacteriales</taxon>
        <taxon>Clostridiaceae</taxon>
        <taxon>Clostridium</taxon>
    </lineage>
</organism>
<proteinExistence type="predicted"/>
<accession>A0A3M0T2Q0</accession>
<evidence type="ECO:0000313" key="1">
    <source>
        <dbReference type="EMBL" id="RMD04929.1"/>
    </source>
</evidence>
<dbReference type="RefSeq" id="WP_122057692.1">
    <property type="nucleotide sequence ID" value="NZ_RFAQ01000001.1"/>
</dbReference>
<comment type="caution">
    <text evidence="1">The sequence shown here is derived from an EMBL/GenBank/DDBJ whole genome shotgun (WGS) entry which is preliminary data.</text>
</comment>
<evidence type="ECO:0000313" key="2">
    <source>
        <dbReference type="Proteomes" id="UP000277999"/>
    </source>
</evidence>
<reference evidence="1 2" key="1">
    <citation type="submission" date="2018-10" db="EMBL/GenBank/DDBJ databases">
        <title>Genome-centric metagenomics revealed C2 chemical producing, CO utilizing Clostridium with novel acetogenic gene cluster.</title>
        <authorList>
            <person name="Kang H."/>
            <person name="Park B."/>
            <person name="Choi I.G."/>
            <person name="Chang I.S."/>
        </authorList>
    </citation>
    <scope>NUCLEOTIDE SEQUENCE [LARGE SCALE GENOMIC DNA]</scope>
    <source>
        <strain evidence="1 2">H21-9</strain>
    </source>
</reference>